<dbReference type="SMART" id="SM00046">
    <property type="entry name" value="DAGKc"/>
    <property type="match status" value="1"/>
</dbReference>
<keyword evidence="2" id="KW-0418">Kinase</keyword>
<dbReference type="RefSeq" id="WP_275227682.1">
    <property type="nucleotide sequence ID" value="NZ_JARESE010000019.1"/>
</dbReference>
<dbReference type="PROSITE" id="PS50146">
    <property type="entry name" value="DAGK"/>
    <property type="match status" value="1"/>
</dbReference>
<dbReference type="InterPro" id="IPR001206">
    <property type="entry name" value="Diacylglycerol_kinase_cat_dom"/>
</dbReference>
<comment type="caution">
    <text evidence="2">The sequence shown here is derived from an EMBL/GenBank/DDBJ whole genome shotgun (WGS) entry which is preliminary data.</text>
</comment>
<feature type="domain" description="DAGKc" evidence="1">
    <location>
        <begin position="12"/>
        <end position="140"/>
    </location>
</feature>
<proteinExistence type="predicted"/>
<dbReference type="EMBL" id="JARESE010000019">
    <property type="protein sequence ID" value="MDE8651582.1"/>
    <property type="molecule type" value="Genomic_DNA"/>
</dbReference>
<protein>
    <submittedName>
        <fullName evidence="2">Diacylglycerol kinase family protein</fullName>
    </submittedName>
</protein>
<dbReference type="InterPro" id="IPR045540">
    <property type="entry name" value="YegS/DAGK_C"/>
</dbReference>
<dbReference type="Proteomes" id="UP001216253">
    <property type="component" value="Unassembled WGS sequence"/>
</dbReference>
<dbReference type="Pfam" id="PF19279">
    <property type="entry name" value="YegS_C"/>
    <property type="match status" value="1"/>
</dbReference>
<name>A0ABT5WQL7_9SPHN</name>
<dbReference type="GO" id="GO:0016301">
    <property type="term" value="F:kinase activity"/>
    <property type="evidence" value="ECO:0007669"/>
    <property type="project" value="UniProtKB-KW"/>
</dbReference>
<evidence type="ECO:0000313" key="2">
    <source>
        <dbReference type="EMBL" id="MDE8651582.1"/>
    </source>
</evidence>
<dbReference type="InterPro" id="IPR017438">
    <property type="entry name" value="ATP-NAD_kinase_N"/>
</dbReference>
<organism evidence="2 3">
    <name type="scientific">Novosphingobium album</name>
    <name type="common">ex Liu et al. 2023</name>
    <dbReference type="NCBI Taxonomy" id="3031130"/>
    <lineage>
        <taxon>Bacteria</taxon>
        <taxon>Pseudomonadati</taxon>
        <taxon>Pseudomonadota</taxon>
        <taxon>Alphaproteobacteria</taxon>
        <taxon>Sphingomonadales</taxon>
        <taxon>Sphingomonadaceae</taxon>
        <taxon>Novosphingobium</taxon>
    </lineage>
</organism>
<evidence type="ECO:0000259" key="1">
    <source>
        <dbReference type="PROSITE" id="PS50146"/>
    </source>
</evidence>
<dbReference type="InterPro" id="IPR016064">
    <property type="entry name" value="NAD/diacylglycerol_kinase_sf"/>
</dbReference>
<evidence type="ECO:0000313" key="3">
    <source>
        <dbReference type="Proteomes" id="UP001216253"/>
    </source>
</evidence>
<dbReference type="Gene3D" id="3.40.50.10330">
    <property type="entry name" value="Probable inorganic polyphosphate/atp-NAD kinase, domain 1"/>
    <property type="match status" value="1"/>
</dbReference>
<keyword evidence="3" id="KW-1185">Reference proteome</keyword>
<reference evidence="2 3" key="1">
    <citation type="submission" date="2023-03" db="EMBL/GenBank/DDBJ databases">
        <title>NovoSphingobium album sp. nov. isolated from polycyclic aromatic hydrocarbons- and heavy-metal polluted soil.</title>
        <authorList>
            <person name="Liu Z."/>
            <person name="Wang K."/>
        </authorList>
    </citation>
    <scope>NUCLEOTIDE SEQUENCE [LARGE SCALE GENOMIC DNA]</scope>
    <source>
        <strain evidence="2 3">H3SJ31-1</strain>
    </source>
</reference>
<accession>A0ABT5WQL7</accession>
<sequence length="311" mass="32432">MTSALAAKGEPLASAPLAVIVNRGGGTAAKLGDKLEEQVRAAFAATGRPIDLHCVEGRDIPQAVARARGGTVAVGGGDGTLSCAAGVLARQQRRLAVLPLGTLNHFAHAIGLDGTLEQAARVAAGDHARRIDLGCAGDRLFINNASIGIYARMVRDRDRRALPKWLATIPAALGVLARPGARHVRLMIDGETRFIKTPLLFVGNNRYSLATGRLGERAELRDGLLSLYAVAERGSLGLIVTAIRVLAGKADPQADFAALADAREVVVAGHGEHQVAIDGEVHQMPFPLRFAIRPAALAVMVPAGESTGASE</sequence>
<dbReference type="Pfam" id="PF00781">
    <property type="entry name" value="DAGK_cat"/>
    <property type="match status" value="1"/>
</dbReference>
<keyword evidence="2" id="KW-0808">Transferase</keyword>
<dbReference type="Gene3D" id="2.60.200.40">
    <property type="match status" value="1"/>
</dbReference>
<dbReference type="SUPFAM" id="SSF111331">
    <property type="entry name" value="NAD kinase/diacylglycerol kinase-like"/>
    <property type="match status" value="1"/>
</dbReference>
<gene>
    <name evidence="2" type="ORF">PYV00_07595</name>
</gene>